<keyword evidence="2" id="KW-1185">Reference proteome</keyword>
<name>A0A9N9EV10_9GLOM</name>
<protein>
    <submittedName>
        <fullName evidence="1">7834_t:CDS:1</fullName>
    </submittedName>
</protein>
<evidence type="ECO:0000313" key="2">
    <source>
        <dbReference type="Proteomes" id="UP000789831"/>
    </source>
</evidence>
<comment type="caution">
    <text evidence="1">The sequence shown here is derived from an EMBL/GenBank/DDBJ whole genome shotgun (WGS) entry which is preliminary data.</text>
</comment>
<proteinExistence type="predicted"/>
<sequence>MNFEFSAPNLHELEQLVTTLVSAKTKKDGTVVYHLRIGIQKFISQEQLDRNGETYWRMYSAETQLLSLTNTKKKPMPNNPILSQQLTPQLVNTVQQLSTSLKAIQPISLDYLPNFQAALTGFYEENVKATVETKAQEFKDLLQSNITHGQKTQQAL</sequence>
<gene>
    <name evidence="1" type="ORF">AGERDE_LOCUS13193</name>
</gene>
<dbReference type="EMBL" id="CAJVPL010015455">
    <property type="protein sequence ID" value="CAG8693454.1"/>
    <property type="molecule type" value="Genomic_DNA"/>
</dbReference>
<reference evidence="1" key="1">
    <citation type="submission" date="2021-06" db="EMBL/GenBank/DDBJ databases">
        <authorList>
            <person name="Kallberg Y."/>
            <person name="Tangrot J."/>
            <person name="Rosling A."/>
        </authorList>
    </citation>
    <scope>NUCLEOTIDE SEQUENCE</scope>
    <source>
        <strain evidence="1">MT106</strain>
    </source>
</reference>
<accession>A0A9N9EV10</accession>
<evidence type="ECO:0000313" key="1">
    <source>
        <dbReference type="EMBL" id="CAG8693454.1"/>
    </source>
</evidence>
<dbReference type="AlphaFoldDB" id="A0A9N9EV10"/>
<feature type="non-terminal residue" evidence="1">
    <location>
        <position position="156"/>
    </location>
</feature>
<organism evidence="1 2">
    <name type="scientific">Ambispora gerdemannii</name>
    <dbReference type="NCBI Taxonomy" id="144530"/>
    <lineage>
        <taxon>Eukaryota</taxon>
        <taxon>Fungi</taxon>
        <taxon>Fungi incertae sedis</taxon>
        <taxon>Mucoromycota</taxon>
        <taxon>Glomeromycotina</taxon>
        <taxon>Glomeromycetes</taxon>
        <taxon>Archaeosporales</taxon>
        <taxon>Ambisporaceae</taxon>
        <taxon>Ambispora</taxon>
    </lineage>
</organism>
<dbReference type="Proteomes" id="UP000789831">
    <property type="component" value="Unassembled WGS sequence"/>
</dbReference>